<gene>
    <name evidence="1" type="ORF">ACFQBQ_01130</name>
</gene>
<reference evidence="2" key="1">
    <citation type="journal article" date="2019" name="Int. J. Syst. Evol. Microbiol.">
        <title>The Global Catalogue of Microorganisms (GCM) 10K type strain sequencing project: providing services to taxonomists for standard genome sequencing and annotation.</title>
        <authorList>
            <consortium name="The Broad Institute Genomics Platform"/>
            <consortium name="The Broad Institute Genome Sequencing Center for Infectious Disease"/>
            <person name="Wu L."/>
            <person name="Ma J."/>
        </authorList>
    </citation>
    <scope>NUCLEOTIDE SEQUENCE [LARGE SCALE GENOMIC DNA]</scope>
    <source>
        <strain evidence="2">CGMCC 1.16026</strain>
    </source>
</reference>
<evidence type="ECO:0000313" key="1">
    <source>
        <dbReference type="EMBL" id="MFC6644216.1"/>
    </source>
</evidence>
<evidence type="ECO:0000313" key="2">
    <source>
        <dbReference type="Proteomes" id="UP001596391"/>
    </source>
</evidence>
<organism evidence="1 2">
    <name type="scientific">Granulicella cerasi</name>
    <dbReference type="NCBI Taxonomy" id="741063"/>
    <lineage>
        <taxon>Bacteria</taxon>
        <taxon>Pseudomonadati</taxon>
        <taxon>Acidobacteriota</taxon>
        <taxon>Terriglobia</taxon>
        <taxon>Terriglobales</taxon>
        <taxon>Acidobacteriaceae</taxon>
        <taxon>Granulicella</taxon>
    </lineage>
</organism>
<accession>A0ABW1Z6C0</accession>
<sequence length="162" mass="18147">MKTIVYRGGVVAFRVPATWLEEYSDVDGGMFYEDTPDSGTLRVKVITMESPKPVGAVSARDNLDRVTAPIRRRVPGCETRVRADGHPVFRYSEMAFEQGVPLILHYWIVANELPPNHLRLVTFSYTVLASRPTEEETLRDLDMLFGEIESAVFASELGNVIG</sequence>
<name>A0ABW1Z6C0_9BACT</name>
<dbReference type="Proteomes" id="UP001596391">
    <property type="component" value="Unassembled WGS sequence"/>
</dbReference>
<proteinExistence type="predicted"/>
<dbReference type="Gene3D" id="3.40.1000.10">
    <property type="entry name" value="Mog1/PsbP, alpha/beta/alpha sandwich"/>
    <property type="match status" value="1"/>
</dbReference>
<protein>
    <submittedName>
        <fullName evidence="1">Uncharacterized protein</fullName>
    </submittedName>
</protein>
<dbReference type="EMBL" id="JBHSWI010000001">
    <property type="protein sequence ID" value="MFC6644216.1"/>
    <property type="molecule type" value="Genomic_DNA"/>
</dbReference>
<comment type="caution">
    <text evidence="1">The sequence shown here is derived from an EMBL/GenBank/DDBJ whole genome shotgun (WGS) entry which is preliminary data.</text>
</comment>
<keyword evidence="2" id="KW-1185">Reference proteome</keyword>
<dbReference type="RefSeq" id="WP_263372157.1">
    <property type="nucleotide sequence ID" value="NZ_JAGSYD010000004.1"/>
</dbReference>